<name>A0A2G8RU86_9APHY</name>
<keyword evidence="2" id="KW-1185">Reference proteome</keyword>
<gene>
    <name evidence="1" type="ORF">GSI_12960</name>
</gene>
<comment type="caution">
    <text evidence="1">The sequence shown here is derived from an EMBL/GenBank/DDBJ whole genome shotgun (WGS) entry which is preliminary data.</text>
</comment>
<accession>A0A2G8RU86</accession>
<dbReference type="EMBL" id="AYKW01000056">
    <property type="protein sequence ID" value="PIL25071.1"/>
    <property type="molecule type" value="Genomic_DNA"/>
</dbReference>
<dbReference type="OrthoDB" id="2749397at2759"/>
<evidence type="ECO:0000313" key="2">
    <source>
        <dbReference type="Proteomes" id="UP000230002"/>
    </source>
</evidence>
<proteinExistence type="predicted"/>
<reference evidence="1 2" key="1">
    <citation type="journal article" date="2015" name="Sci. Rep.">
        <title>Chromosome-level genome map provides insights into diverse defense mechanisms in the medicinal fungus Ganoderma sinense.</title>
        <authorList>
            <person name="Zhu Y."/>
            <person name="Xu J."/>
            <person name="Sun C."/>
            <person name="Zhou S."/>
            <person name="Xu H."/>
            <person name="Nelson D.R."/>
            <person name="Qian J."/>
            <person name="Song J."/>
            <person name="Luo H."/>
            <person name="Xiang L."/>
            <person name="Li Y."/>
            <person name="Xu Z."/>
            <person name="Ji A."/>
            <person name="Wang L."/>
            <person name="Lu S."/>
            <person name="Hayward A."/>
            <person name="Sun W."/>
            <person name="Li X."/>
            <person name="Schwartz D.C."/>
            <person name="Wang Y."/>
            <person name="Chen S."/>
        </authorList>
    </citation>
    <scope>NUCLEOTIDE SEQUENCE [LARGE SCALE GENOMIC DNA]</scope>
    <source>
        <strain evidence="1 2">ZZ0214-1</strain>
    </source>
</reference>
<dbReference type="STRING" id="1077348.A0A2G8RU86"/>
<organism evidence="1 2">
    <name type="scientific">Ganoderma sinense ZZ0214-1</name>
    <dbReference type="NCBI Taxonomy" id="1077348"/>
    <lineage>
        <taxon>Eukaryota</taxon>
        <taxon>Fungi</taxon>
        <taxon>Dikarya</taxon>
        <taxon>Basidiomycota</taxon>
        <taxon>Agaricomycotina</taxon>
        <taxon>Agaricomycetes</taxon>
        <taxon>Polyporales</taxon>
        <taxon>Polyporaceae</taxon>
        <taxon>Ganoderma</taxon>
    </lineage>
</organism>
<sequence length="77" mass="9184">MNKSTEIAITAKQGKVEKSLEELLPDYALEYKRVFEKKAVERFPPSTPWDHTIDFKKDFDPHKHRTWHKIYPLTVVE</sequence>
<evidence type="ECO:0000313" key="1">
    <source>
        <dbReference type="EMBL" id="PIL25071.1"/>
    </source>
</evidence>
<dbReference type="Proteomes" id="UP000230002">
    <property type="component" value="Unassembled WGS sequence"/>
</dbReference>
<dbReference type="AlphaFoldDB" id="A0A2G8RU86"/>
<protein>
    <submittedName>
        <fullName evidence="1">Uncharacterized protein</fullName>
    </submittedName>
</protein>